<accession>A0A7X3II05</accession>
<dbReference type="EMBL" id="WUBI01000001">
    <property type="protein sequence ID" value="MWV44292.1"/>
    <property type="molecule type" value="Genomic_DNA"/>
</dbReference>
<sequence>MNTITLSDHELMGIQARTLYVLDDREQIAAINEPMDMQPPAVFIGISKEGRFIRFRQDLPQSVRDDILACTAETLDVVRLCQVIATYRKVTDIWMGPAYAFLSDSALPETEPNIVMIDGSNRHLLKPNFPSLHEELFDHLPAAGYMVEGEVVSVCCSARISGKAAEASLKTMEAYRGQGLAPRVVQAWCSEVARQGLIPLYSTSWDNLSSQTVARKLGLHPYGMDLNIRTE</sequence>
<organism evidence="1 2">
    <name type="scientific">Paenibacillus dendrobii</name>
    <dbReference type="NCBI Taxonomy" id="2691084"/>
    <lineage>
        <taxon>Bacteria</taxon>
        <taxon>Bacillati</taxon>
        <taxon>Bacillota</taxon>
        <taxon>Bacilli</taxon>
        <taxon>Bacillales</taxon>
        <taxon>Paenibacillaceae</taxon>
        <taxon>Paenibacillus</taxon>
    </lineage>
</organism>
<dbReference type="InterPro" id="IPR027365">
    <property type="entry name" value="GNAT_acetyltra_YdfB-like"/>
</dbReference>
<dbReference type="RefSeq" id="WP_160497720.1">
    <property type="nucleotide sequence ID" value="NZ_WUBI01000001.1"/>
</dbReference>
<keyword evidence="2" id="KW-1185">Reference proteome</keyword>
<gene>
    <name evidence="1" type="ORF">GRF59_11690</name>
</gene>
<proteinExistence type="predicted"/>
<reference evidence="1 2" key="1">
    <citation type="submission" date="2019-12" db="EMBL/GenBank/DDBJ databases">
        <title>Paenibacillus sp. nov., an endophytic bacterium isolated from the stem of Dendrobium.</title>
        <authorList>
            <person name="Zhao R."/>
        </authorList>
    </citation>
    <scope>NUCLEOTIDE SEQUENCE [LARGE SCALE GENOMIC DNA]</scope>
    <source>
        <strain evidence="1 2">HJL G12</strain>
    </source>
</reference>
<dbReference type="Pfam" id="PF12746">
    <property type="entry name" value="GNAT_acetyltran"/>
    <property type="match status" value="1"/>
</dbReference>
<dbReference type="Proteomes" id="UP000460318">
    <property type="component" value="Unassembled WGS sequence"/>
</dbReference>
<dbReference type="GO" id="GO:0016740">
    <property type="term" value="F:transferase activity"/>
    <property type="evidence" value="ECO:0007669"/>
    <property type="project" value="UniProtKB-KW"/>
</dbReference>
<dbReference type="Gene3D" id="3.40.630.30">
    <property type="match status" value="1"/>
</dbReference>
<name>A0A7X3II05_9BACL</name>
<dbReference type="AlphaFoldDB" id="A0A7X3II05"/>
<evidence type="ECO:0000313" key="1">
    <source>
        <dbReference type="EMBL" id="MWV44292.1"/>
    </source>
</evidence>
<comment type="caution">
    <text evidence="1">The sequence shown here is derived from an EMBL/GenBank/DDBJ whole genome shotgun (WGS) entry which is preliminary data.</text>
</comment>
<evidence type="ECO:0000313" key="2">
    <source>
        <dbReference type="Proteomes" id="UP000460318"/>
    </source>
</evidence>
<dbReference type="SUPFAM" id="SSF55729">
    <property type="entry name" value="Acyl-CoA N-acyltransferases (Nat)"/>
    <property type="match status" value="1"/>
</dbReference>
<keyword evidence="1" id="KW-0808">Transferase</keyword>
<protein>
    <submittedName>
        <fullName evidence="1">GNAT family N-acetyltransferase</fullName>
    </submittedName>
</protein>
<dbReference type="InterPro" id="IPR016181">
    <property type="entry name" value="Acyl_CoA_acyltransferase"/>
</dbReference>